<keyword evidence="6" id="KW-0045">Antibiotic biosynthesis</keyword>
<evidence type="ECO:0000256" key="3">
    <source>
        <dbReference type="ARBA" id="ARBA00022450"/>
    </source>
</evidence>
<dbReference type="FunFam" id="3.30.300.30:FF:000010">
    <property type="entry name" value="Enterobactin synthetase component F"/>
    <property type="match status" value="1"/>
</dbReference>
<dbReference type="FunFam" id="3.40.50.980:FF:000002">
    <property type="entry name" value="Enterobactin synthetase component F"/>
    <property type="match status" value="1"/>
</dbReference>
<dbReference type="OrthoDB" id="9765680at2"/>
<comment type="similarity">
    <text evidence="2">Belongs to the ATP-dependent AMP-binding enzyme family.</text>
</comment>
<dbReference type="InterPro" id="IPR000873">
    <property type="entry name" value="AMP-dep_synth/lig_dom"/>
</dbReference>
<dbReference type="GO" id="GO:0031177">
    <property type="term" value="F:phosphopantetheine binding"/>
    <property type="evidence" value="ECO:0007669"/>
    <property type="project" value="InterPro"/>
</dbReference>
<dbReference type="PANTHER" id="PTHR45527:SF1">
    <property type="entry name" value="FATTY ACID SYNTHASE"/>
    <property type="match status" value="1"/>
</dbReference>
<dbReference type="SUPFAM" id="SSF52777">
    <property type="entry name" value="CoA-dependent acyltransferases"/>
    <property type="match status" value="1"/>
</dbReference>
<dbReference type="InterPro" id="IPR020806">
    <property type="entry name" value="PKS_PP-bd"/>
</dbReference>
<dbReference type="InterPro" id="IPR042099">
    <property type="entry name" value="ANL_N_sf"/>
</dbReference>
<dbReference type="Proteomes" id="UP000272464">
    <property type="component" value="Unassembled WGS sequence"/>
</dbReference>
<evidence type="ECO:0000256" key="5">
    <source>
        <dbReference type="ARBA" id="ARBA00022737"/>
    </source>
</evidence>
<evidence type="ECO:0000259" key="8">
    <source>
        <dbReference type="PROSITE" id="PS50075"/>
    </source>
</evidence>
<sequence>GNPKGVMIEHHSVINRIAWMQKAYPLTAEDVILQKTAFTFDVSVWELFWWAQAGAAVHFLIPGGEKDPEQIIQAIETSRVTTLHFVPSMLHLFLAYLEAKPEHLDRLRTLQCVFTSGEALLAHQVERFQALLGEQHGTKLINLYGPTEATVDVSYFECLAGETPSNVPIGKPIDNTELYVVDGNLRLLPPGIPGELCIGGAGLARGYLGRPELSEEKFTANPFRPGSRMYRTGDLAKQLPDGNIEYLGRLDHQVKIRGYRIELGEIEHKLLEIEGVQEAAVLVKEDRGGNPYLCAFLVMKEQIPSSVIRASLAQTLPDYMIPAQYAYLPEMPLSNNGKLDRRQLQHQQVITEETEGTYTAPQNELEEQLVLMWQQLLNRERIGVHDHFFEIGGHSLLLLQLHTRLEASYPGLIQVTDLFAYPTISKLAAFMKQAGKQHSAAPISYLTLPSDYFVQQTAAAQQAVYKLQLGELETRQLGEFEQSGHAKRHVVLLASLAYVLAAVTKSTELTIVNSDSLRSFQAAELQMGQVSGIAALISMAEDALRKGASRELQLEQIQPVKIKESPQAVLPLFYQRGAVPIRDAQRSRFDLQFSYYSEKDMIFILCEYNDKRLSKLKMKELFGQYIRIIRTVIQQYASEIQFMEAAAASEDRKVERSL</sequence>
<dbReference type="Gene3D" id="1.10.1200.10">
    <property type="entry name" value="ACP-like"/>
    <property type="match status" value="1"/>
</dbReference>
<dbReference type="Pfam" id="PF13193">
    <property type="entry name" value="AMP-binding_C"/>
    <property type="match status" value="1"/>
</dbReference>
<keyword evidence="10" id="KW-1185">Reference proteome</keyword>
<dbReference type="CDD" id="cd05930">
    <property type="entry name" value="A_NRPS"/>
    <property type="match status" value="1"/>
</dbReference>
<accession>A0A433XR69</accession>
<keyword evidence="7" id="KW-0511">Multifunctional enzyme</keyword>
<dbReference type="SMART" id="SM00823">
    <property type="entry name" value="PKS_PP"/>
    <property type="match status" value="1"/>
</dbReference>
<evidence type="ECO:0000313" key="9">
    <source>
        <dbReference type="EMBL" id="RUT36536.1"/>
    </source>
</evidence>
<evidence type="ECO:0000256" key="6">
    <source>
        <dbReference type="ARBA" id="ARBA00023194"/>
    </source>
</evidence>
<proteinExistence type="inferred from homology"/>
<organism evidence="9 10">
    <name type="scientific">Paenibacillus zeisoli</name>
    <dbReference type="NCBI Taxonomy" id="2496267"/>
    <lineage>
        <taxon>Bacteria</taxon>
        <taxon>Bacillati</taxon>
        <taxon>Bacillota</taxon>
        <taxon>Bacilli</taxon>
        <taxon>Bacillales</taxon>
        <taxon>Paenibacillaceae</taxon>
        <taxon>Paenibacillus</taxon>
    </lineage>
</organism>
<dbReference type="Gene3D" id="3.30.300.30">
    <property type="match status" value="1"/>
</dbReference>
<dbReference type="GO" id="GO:0003824">
    <property type="term" value="F:catalytic activity"/>
    <property type="evidence" value="ECO:0007669"/>
    <property type="project" value="UniProtKB-KW"/>
</dbReference>
<feature type="non-terminal residue" evidence="9">
    <location>
        <position position="1"/>
    </location>
</feature>
<dbReference type="InterPro" id="IPR009081">
    <property type="entry name" value="PP-bd_ACP"/>
</dbReference>
<dbReference type="GO" id="GO:0005829">
    <property type="term" value="C:cytosol"/>
    <property type="evidence" value="ECO:0007669"/>
    <property type="project" value="TreeGrafter"/>
</dbReference>
<dbReference type="GO" id="GO:0044550">
    <property type="term" value="P:secondary metabolite biosynthetic process"/>
    <property type="evidence" value="ECO:0007669"/>
    <property type="project" value="TreeGrafter"/>
</dbReference>
<dbReference type="GO" id="GO:0017000">
    <property type="term" value="P:antibiotic biosynthetic process"/>
    <property type="evidence" value="ECO:0007669"/>
    <property type="project" value="UniProtKB-KW"/>
</dbReference>
<dbReference type="PANTHER" id="PTHR45527">
    <property type="entry name" value="NONRIBOSOMAL PEPTIDE SYNTHETASE"/>
    <property type="match status" value="1"/>
</dbReference>
<dbReference type="SUPFAM" id="SSF47336">
    <property type="entry name" value="ACP-like"/>
    <property type="match status" value="1"/>
</dbReference>
<feature type="domain" description="Carrier" evidence="8">
    <location>
        <begin position="360"/>
        <end position="435"/>
    </location>
</feature>
<comment type="caution">
    <text evidence="9">The sequence shown here is derived from an EMBL/GenBank/DDBJ whole genome shotgun (WGS) entry which is preliminary data.</text>
</comment>
<gene>
    <name evidence="9" type="ORF">EJP77_06080</name>
</gene>
<dbReference type="AlphaFoldDB" id="A0A433XR69"/>
<dbReference type="SUPFAM" id="SSF56801">
    <property type="entry name" value="Acetyl-CoA synthetase-like"/>
    <property type="match status" value="1"/>
</dbReference>
<dbReference type="Pfam" id="PF00550">
    <property type="entry name" value="PP-binding"/>
    <property type="match status" value="1"/>
</dbReference>
<keyword evidence="3" id="KW-0596">Phosphopantetheine</keyword>
<evidence type="ECO:0000256" key="2">
    <source>
        <dbReference type="ARBA" id="ARBA00006432"/>
    </source>
</evidence>
<dbReference type="FunFam" id="2.30.38.10:FF:000001">
    <property type="entry name" value="Non-ribosomal peptide synthetase PvdI"/>
    <property type="match status" value="1"/>
</dbReference>
<evidence type="ECO:0000256" key="7">
    <source>
        <dbReference type="ARBA" id="ARBA00023268"/>
    </source>
</evidence>
<dbReference type="GO" id="GO:0043041">
    <property type="term" value="P:amino acid activation for nonribosomal peptide biosynthetic process"/>
    <property type="evidence" value="ECO:0007669"/>
    <property type="project" value="TreeGrafter"/>
</dbReference>
<reference evidence="9 10" key="1">
    <citation type="submission" date="2018-12" db="EMBL/GenBank/DDBJ databases">
        <authorList>
            <person name="Sun L."/>
            <person name="Chen Z."/>
        </authorList>
    </citation>
    <scope>NUCLEOTIDE SEQUENCE [LARGE SCALE GENOMIC DNA]</scope>
    <source>
        <strain evidence="9 10">3-5-3</strain>
    </source>
</reference>
<evidence type="ECO:0000256" key="4">
    <source>
        <dbReference type="ARBA" id="ARBA00022553"/>
    </source>
</evidence>
<evidence type="ECO:0000256" key="1">
    <source>
        <dbReference type="ARBA" id="ARBA00001957"/>
    </source>
</evidence>
<dbReference type="InterPro" id="IPR045851">
    <property type="entry name" value="AMP-bd_C_sf"/>
</dbReference>
<dbReference type="InterPro" id="IPR036736">
    <property type="entry name" value="ACP-like_sf"/>
</dbReference>
<dbReference type="Pfam" id="PF00501">
    <property type="entry name" value="AMP-binding"/>
    <property type="match status" value="1"/>
</dbReference>
<dbReference type="Gene3D" id="3.30.559.30">
    <property type="entry name" value="Nonribosomal peptide synthetase, condensation domain"/>
    <property type="match status" value="1"/>
</dbReference>
<evidence type="ECO:0000313" key="10">
    <source>
        <dbReference type="Proteomes" id="UP000272464"/>
    </source>
</evidence>
<dbReference type="RefSeq" id="WP_148115055.1">
    <property type="nucleotide sequence ID" value="NZ_RZNX01000001.1"/>
</dbReference>
<protein>
    <submittedName>
        <fullName evidence="9">Non-ribosomal peptide synthetase</fullName>
    </submittedName>
</protein>
<keyword evidence="5" id="KW-0677">Repeat</keyword>
<dbReference type="Gene3D" id="3.40.50.12780">
    <property type="entry name" value="N-terminal domain of ligase-like"/>
    <property type="match status" value="1"/>
</dbReference>
<dbReference type="EMBL" id="RZNX01000001">
    <property type="protein sequence ID" value="RUT36536.1"/>
    <property type="molecule type" value="Genomic_DNA"/>
</dbReference>
<dbReference type="FunFam" id="1.10.1200.10:FF:000005">
    <property type="entry name" value="Nonribosomal peptide synthetase 1"/>
    <property type="match status" value="1"/>
</dbReference>
<comment type="cofactor">
    <cofactor evidence="1">
        <name>pantetheine 4'-phosphate</name>
        <dbReference type="ChEBI" id="CHEBI:47942"/>
    </cofactor>
</comment>
<dbReference type="PROSITE" id="PS50075">
    <property type="entry name" value="CARRIER"/>
    <property type="match status" value="1"/>
</dbReference>
<dbReference type="InterPro" id="IPR025110">
    <property type="entry name" value="AMP-bd_C"/>
</dbReference>
<keyword evidence="4" id="KW-0597">Phosphoprotein</keyword>
<name>A0A433XR69_9BACL</name>